<dbReference type="STRING" id="118967.SAMN02745191_2373"/>
<dbReference type="Pfam" id="PF02195">
    <property type="entry name" value="ParB_N"/>
    <property type="match status" value="1"/>
</dbReference>
<keyword evidence="3" id="KW-1185">Reference proteome</keyword>
<protein>
    <submittedName>
        <fullName evidence="2">ParB-like nuclease domain-containing protein</fullName>
    </submittedName>
</protein>
<dbReference type="InterPro" id="IPR003115">
    <property type="entry name" value="ParB_N"/>
</dbReference>
<dbReference type="SUPFAM" id="SSF110849">
    <property type="entry name" value="ParB/Sulfiredoxin"/>
    <property type="match status" value="1"/>
</dbReference>
<gene>
    <name evidence="2" type="ORF">SAMN02745191_2373</name>
</gene>
<dbReference type="InterPro" id="IPR036086">
    <property type="entry name" value="ParB/Sulfiredoxin_sf"/>
</dbReference>
<accession>A0A1T4QBR9</accession>
<proteinExistence type="predicted"/>
<dbReference type="OrthoDB" id="7812516at2"/>
<dbReference type="Gene3D" id="3.90.1530.10">
    <property type="entry name" value="Conserved hypothetical protein from pyrococcus furiosus pfu- 392566-001, ParB domain"/>
    <property type="match status" value="1"/>
</dbReference>
<sequence>MINKKIPLKMIQYNKVEITEDLIESIEERGIIIPVKVAALENGVYRCVDGHKRCSACEEIERKLNKEIEVFCMLTNDFSKSGSTYWGARNHH</sequence>
<name>A0A1T4QBR9_9FIRM</name>
<organism evidence="2 3">
    <name type="scientific">Anaerorhabdus furcosa</name>
    <dbReference type="NCBI Taxonomy" id="118967"/>
    <lineage>
        <taxon>Bacteria</taxon>
        <taxon>Bacillati</taxon>
        <taxon>Bacillota</taxon>
        <taxon>Erysipelotrichia</taxon>
        <taxon>Erysipelotrichales</taxon>
        <taxon>Erysipelotrichaceae</taxon>
        <taxon>Anaerorhabdus</taxon>
    </lineage>
</organism>
<reference evidence="3" key="1">
    <citation type="submission" date="2017-02" db="EMBL/GenBank/DDBJ databases">
        <authorList>
            <person name="Varghese N."/>
            <person name="Submissions S."/>
        </authorList>
    </citation>
    <scope>NUCLEOTIDE SEQUENCE [LARGE SCALE GENOMIC DNA]</scope>
    <source>
        <strain evidence="3">ATCC 25662</strain>
    </source>
</reference>
<dbReference type="Proteomes" id="UP000243297">
    <property type="component" value="Unassembled WGS sequence"/>
</dbReference>
<feature type="domain" description="ParB-like N-terminal" evidence="1">
    <location>
        <begin position="17"/>
        <end position="63"/>
    </location>
</feature>
<evidence type="ECO:0000313" key="2">
    <source>
        <dbReference type="EMBL" id="SKA00668.1"/>
    </source>
</evidence>
<dbReference type="RefSeq" id="WP_159443800.1">
    <property type="nucleotide sequence ID" value="NZ_FUWY01000009.1"/>
</dbReference>
<evidence type="ECO:0000313" key="3">
    <source>
        <dbReference type="Proteomes" id="UP000243297"/>
    </source>
</evidence>
<evidence type="ECO:0000259" key="1">
    <source>
        <dbReference type="Pfam" id="PF02195"/>
    </source>
</evidence>
<dbReference type="EMBL" id="FUWY01000009">
    <property type="protein sequence ID" value="SKA00668.1"/>
    <property type="molecule type" value="Genomic_DNA"/>
</dbReference>
<dbReference type="AlphaFoldDB" id="A0A1T4QBR9"/>